<feature type="compositionally biased region" description="Basic and acidic residues" evidence="3">
    <location>
        <begin position="139"/>
        <end position="170"/>
    </location>
</feature>
<dbReference type="GO" id="GO:0016874">
    <property type="term" value="F:ligase activity"/>
    <property type="evidence" value="ECO:0007669"/>
    <property type="project" value="UniProtKB-KW"/>
</dbReference>
<comment type="subcellular location">
    <subcellularLocation>
        <location evidence="2">Nucleus</location>
    </subcellularLocation>
</comment>
<evidence type="ECO:0000256" key="2">
    <source>
        <dbReference type="PROSITE-ProRule" id="PRU00358"/>
    </source>
</evidence>
<dbReference type="AlphaFoldDB" id="A0AAI8Z5U0"/>
<evidence type="ECO:0000256" key="1">
    <source>
        <dbReference type="ARBA" id="ARBA00023242"/>
    </source>
</evidence>
<dbReference type="GO" id="GO:0044027">
    <property type="term" value="P:negative regulation of gene expression via chromosomal CpG island methylation"/>
    <property type="evidence" value="ECO:0007669"/>
    <property type="project" value="TreeGrafter"/>
</dbReference>
<reference evidence="5" key="1">
    <citation type="submission" date="2023-11" db="EMBL/GenBank/DDBJ databases">
        <authorList>
            <person name="Alioto T."/>
            <person name="Alioto T."/>
            <person name="Gomez Garrido J."/>
        </authorList>
    </citation>
    <scope>NUCLEOTIDE SEQUENCE</scope>
</reference>
<dbReference type="GO" id="GO:0005634">
    <property type="term" value="C:nucleus"/>
    <property type="evidence" value="ECO:0007669"/>
    <property type="project" value="UniProtKB-SubCell"/>
</dbReference>
<evidence type="ECO:0000259" key="4">
    <source>
        <dbReference type="PROSITE" id="PS51015"/>
    </source>
</evidence>
<dbReference type="Proteomes" id="UP001296104">
    <property type="component" value="Unassembled WGS sequence"/>
</dbReference>
<dbReference type="PANTHER" id="PTHR14140:SF27">
    <property type="entry name" value="OS04G0289800 PROTEIN"/>
    <property type="match status" value="1"/>
</dbReference>
<keyword evidence="1 2" id="KW-0539">Nucleus</keyword>
<dbReference type="SMART" id="SM00466">
    <property type="entry name" value="SRA"/>
    <property type="match status" value="1"/>
</dbReference>
<keyword evidence="6" id="KW-1185">Reference proteome</keyword>
<sequence>MGSKFPTDLEGRVSFLTQERVQVVQMLAVKSSKAKGVPDPSEEPIKSLVARLDALLAWLDTDAEMTHTLIERSKIDEGLKLIFSGPNSVHFAPEHMKKAKKLHDKWEASNQGGTARTQPPVGSPRCNGGHSSQSGPENGKTRKRDESDREPEESRLARKPRVNETPDNIKRPPTNHSIWGVDGIMHGIALKRNGGKKSKVLNPDYMHEKRDAKVYGHNGLEVGRWFPLQLCALFHGAHGSSQAGIVGDPDQGAYSIVVAGQYDDLDTDNGDTLYYSGSGSHENTDPRRPAEATIGTRSLHASIERGNPVRVLRSHSGTSRWAPSRGLRYDGLYNVVGVRTPRNAKGGKYEQFRLERIEEGQIPLLDCRKRPDGKDLRDLDHIEWGYPNAR</sequence>
<organism evidence="5 6">
    <name type="scientific">Lecanosticta acicola</name>
    <dbReference type="NCBI Taxonomy" id="111012"/>
    <lineage>
        <taxon>Eukaryota</taxon>
        <taxon>Fungi</taxon>
        <taxon>Dikarya</taxon>
        <taxon>Ascomycota</taxon>
        <taxon>Pezizomycotina</taxon>
        <taxon>Dothideomycetes</taxon>
        <taxon>Dothideomycetidae</taxon>
        <taxon>Mycosphaerellales</taxon>
        <taxon>Mycosphaerellaceae</taxon>
        <taxon>Lecanosticta</taxon>
    </lineage>
</organism>
<accession>A0AAI8Z5U0</accession>
<comment type="caution">
    <text evidence="5">The sequence shown here is derived from an EMBL/GenBank/DDBJ whole genome shotgun (WGS) entry which is preliminary data.</text>
</comment>
<dbReference type="PROSITE" id="PS51015">
    <property type="entry name" value="YDG"/>
    <property type="match status" value="1"/>
</dbReference>
<dbReference type="InterPro" id="IPR036987">
    <property type="entry name" value="SRA-YDG_sf"/>
</dbReference>
<evidence type="ECO:0000313" key="6">
    <source>
        <dbReference type="Proteomes" id="UP001296104"/>
    </source>
</evidence>
<dbReference type="SUPFAM" id="SSF88697">
    <property type="entry name" value="PUA domain-like"/>
    <property type="match status" value="1"/>
</dbReference>
<evidence type="ECO:0000313" key="5">
    <source>
        <dbReference type="EMBL" id="CAK4033016.1"/>
    </source>
</evidence>
<name>A0AAI8Z5U0_9PEZI</name>
<dbReference type="PANTHER" id="PTHR14140">
    <property type="entry name" value="E3 UBIQUITIN-PROTEIN LIGASE UHRF-RELATED"/>
    <property type="match status" value="1"/>
</dbReference>
<dbReference type="Pfam" id="PF02182">
    <property type="entry name" value="SAD_SRA"/>
    <property type="match status" value="1"/>
</dbReference>
<protein>
    <submittedName>
        <fullName evidence="5">E3 ubiquitin- ligase ORTHRUS 1</fullName>
    </submittedName>
</protein>
<keyword evidence="5" id="KW-0436">Ligase</keyword>
<evidence type="ECO:0000256" key="3">
    <source>
        <dbReference type="SAM" id="MobiDB-lite"/>
    </source>
</evidence>
<dbReference type="Gene3D" id="2.30.280.10">
    <property type="entry name" value="SRA-YDG"/>
    <property type="match status" value="1"/>
</dbReference>
<feature type="domain" description="YDG" evidence="4">
    <location>
        <begin position="215"/>
        <end position="356"/>
    </location>
</feature>
<feature type="region of interest" description="Disordered" evidence="3">
    <location>
        <begin position="95"/>
        <end position="178"/>
    </location>
</feature>
<dbReference type="InterPro" id="IPR003105">
    <property type="entry name" value="SRA_YDG"/>
</dbReference>
<dbReference type="InterPro" id="IPR045134">
    <property type="entry name" value="UHRF1/2-like"/>
</dbReference>
<gene>
    <name evidence="5" type="ORF">LECACI_7A008174</name>
</gene>
<dbReference type="GO" id="GO:0016567">
    <property type="term" value="P:protein ubiquitination"/>
    <property type="evidence" value="ECO:0007669"/>
    <property type="project" value="TreeGrafter"/>
</dbReference>
<dbReference type="GO" id="GO:0061630">
    <property type="term" value="F:ubiquitin protein ligase activity"/>
    <property type="evidence" value="ECO:0007669"/>
    <property type="project" value="TreeGrafter"/>
</dbReference>
<feature type="compositionally biased region" description="Polar residues" evidence="3">
    <location>
        <begin position="108"/>
        <end position="117"/>
    </location>
</feature>
<dbReference type="InterPro" id="IPR015947">
    <property type="entry name" value="PUA-like_sf"/>
</dbReference>
<proteinExistence type="predicted"/>
<dbReference type="EMBL" id="CAVMBE010000076">
    <property type="protein sequence ID" value="CAK4033016.1"/>
    <property type="molecule type" value="Genomic_DNA"/>
</dbReference>